<organism evidence="3 4">
    <name type="scientific">Sphingobacterium thermophilum</name>
    <dbReference type="NCBI Taxonomy" id="768534"/>
    <lineage>
        <taxon>Bacteria</taxon>
        <taxon>Pseudomonadati</taxon>
        <taxon>Bacteroidota</taxon>
        <taxon>Sphingobacteriia</taxon>
        <taxon>Sphingobacteriales</taxon>
        <taxon>Sphingobacteriaceae</taxon>
        <taxon>Sphingobacterium</taxon>
    </lineage>
</organism>
<keyword evidence="1" id="KW-1133">Transmembrane helix</keyword>
<dbReference type="EMBL" id="BAABGR010000006">
    <property type="protein sequence ID" value="GAA4511984.1"/>
    <property type="molecule type" value="Genomic_DNA"/>
</dbReference>
<feature type="signal peptide" evidence="2">
    <location>
        <begin position="1"/>
        <end position="23"/>
    </location>
</feature>
<comment type="caution">
    <text evidence="3">The sequence shown here is derived from an EMBL/GenBank/DDBJ whole genome shotgun (WGS) entry which is preliminary data.</text>
</comment>
<sequence>MKRTIFTLFALLLVATCFAQSSAANDFTQTVRNNGIGLGSAIAVVASWDRNKSILWAIIHGILGWLYVIYYAITRP</sequence>
<keyword evidence="2" id="KW-0732">Signal</keyword>
<keyword evidence="4" id="KW-1185">Reference proteome</keyword>
<feature type="transmembrane region" description="Helical" evidence="1">
    <location>
        <begin position="54"/>
        <end position="73"/>
    </location>
</feature>
<name>A0ABP8QWM0_9SPHI</name>
<reference evidence="4" key="1">
    <citation type="journal article" date="2019" name="Int. J. Syst. Evol. Microbiol.">
        <title>The Global Catalogue of Microorganisms (GCM) 10K type strain sequencing project: providing services to taxonomists for standard genome sequencing and annotation.</title>
        <authorList>
            <consortium name="The Broad Institute Genomics Platform"/>
            <consortium name="The Broad Institute Genome Sequencing Center for Infectious Disease"/>
            <person name="Wu L."/>
            <person name="Ma J."/>
        </authorList>
    </citation>
    <scope>NUCLEOTIDE SEQUENCE [LARGE SCALE GENOMIC DNA]</scope>
    <source>
        <strain evidence="4">JCM 17858</strain>
    </source>
</reference>
<proteinExistence type="predicted"/>
<dbReference type="RefSeq" id="WP_039054204.1">
    <property type="nucleotide sequence ID" value="NZ_BAABGR010000006.1"/>
</dbReference>
<dbReference type="Proteomes" id="UP001500394">
    <property type="component" value="Unassembled WGS sequence"/>
</dbReference>
<keyword evidence="1" id="KW-0472">Membrane</keyword>
<protein>
    <submittedName>
        <fullName evidence="3">Uncharacterized protein</fullName>
    </submittedName>
</protein>
<evidence type="ECO:0000313" key="4">
    <source>
        <dbReference type="Proteomes" id="UP001500394"/>
    </source>
</evidence>
<accession>A0ABP8QWM0</accession>
<feature type="chain" id="PRO_5046848189" evidence="2">
    <location>
        <begin position="24"/>
        <end position="76"/>
    </location>
</feature>
<keyword evidence="1" id="KW-0812">Transmembrane</keyword>
<evidence type="ECO:0000256" key="1">
    <source>
        <dbReference type="SAM" id="Phobius"/>
    </source>
</evidence>
<evidence type="ECO:0000313" key="3">
    <source>
        <dbReference type="EMBL" id="GAA4511984.1"/>
    </source>
</evidence>
<gene>
    <name evidence="3" type="ORF">GCM10023173_05410</name>
</gene>
<evidence type="ECO:0000256" key="2">
    <source>
        <dbReference type="SAM" id="SignalP"/>
    </source>
</evidence>